<organism evidence="1 2">
    <name type="scientific">Nonomuraea composti</name>
    <dbReference type="NCBI Taxonomy" id="2720023"/>
    <lineage>
        <taxon>Bacteria</taxon>
        <taxon>Bacillati</taxon>
        <taxon>Actinomycetota</taxon>
        <taxon>Actinomycetes</taxon>
        <taxon>Streptosporangiales</taxon>
        <taxon>Streptosporangiaceae</taxon>
        <taxon>Nonomuraea</taxon>
    </lineage>
</organism>
<dbReference type="RefSeq" id="WP_168017858.1">
    <property type="nucleotide sequence ID" value="NZ_JAATEP010000047.1"/>
</dbReference>
<keyword evidence="2" id="KW-1185">Reference proteome</keyword>
<evidence type="ECO:0000313" key="2">
    <source>
        <dbReference type="Proteomes" id="UP000696294"/>
    </source>
</evidence>
<dbReference type="Proteomes" id="UP000696294">
    <property type="component" value="Unassembled WGS sequence"/>
</dbReference>
<dbReference type="EMBL" id="JAATEP010000047">
    <property type="protein sequence ID" value="NJP96254.1"/>
    <property type="molecule type" value="Genomic_DNA"/>
</dbReference>
<gene>
    <name evidence="1" type="ORF">HCN51_43635</name>
</gene>
<reference evidence="1 2" key="1">
    <citation type="submission" date="2020-03" db="EMBL/GenBank/DDBJ databases">
        <title>WGS of actinomycetes isolated from Thailand.</title>
        <authorList>
            <person name="Thawai C."/>
        </authorList>
    </citation>
    <scope>NUCLEOTIDE SEQUENCE [LARGE SCALE GENOMIC DNA]</scope>
    <source>
        <strain evidence="1 2">FMUSA5-5</strain>
    </source>
</reference>
<accession>A0ABX1BID6</accession>
<sequence>MAGRTQHLPWSREVRSKLTAGLAPLLGLIPRGRVHPRLPEPHPRPPTPDLTAELAALRAIPDEVIRSTLTNGTVVSADFDVALAPTGTGP</sequence>
<protein>
    <submittedName>
        <fullName evidence="1">Uncharacterized protein</fullName>
    </submittedName>
</protein>
<name>A0ABX1BID6_9ACTN</name>
<comment type="caution">
    <text evidence="1">The sequence shown here is derived from an EMBL/GenBank/DDBJ whole genome shotgun (WGS) entry which is preliminary data.</text>
</comment>
<proteinExistence type="predicted"/>
<evidence type="ECO:0000313" key="1">
    <source>
        <dbReference type="EMBL" id="NJP96254.1"/>
    </source>
</evidence>